<accession>A0A097GZU6</accession>
<name>A0A097GZU6_9HYPH</name>
<dbReference type="GO" id="GO:0016740">
    <property type="term" value="F:transferase activity"/>
    <property type="evidence" value="ECO:0007669"/>
    <property type="project" value="UniProtKB-KW"/>
</dbReference>
<keyword evidence="5" id="KW-0808">Transferase</keyword>
<dbReference type="GO" id="GO:0016874">
    <property type="term" value="F:ligase activity"/>
    <property type="evidence" value="ECO:0007669"/>
    <property type="project" value="UniProtKB-KW"/>
</dbReference>
<sequence length="509" mass="55748">MCRNRRICAQVIILALPQPALVALFYPIRACWLKAINALCLKRSDVALTLFLALSLRAERLDWYFRMSAGHDFERALTRARARQRNRKRSLFGFSVSVKELLLLKDRFAEASSMMLSGFVSAHESEALTRLKRAGASALCRANADEFGIGSDGSACARGYIVNAWARTACSLVQEVVTAGGSSGGCATAVALRVSTVALATDTGGSVRQPASYVGVIGLKPSYGRCSRWGVLAYASGLDQVGVLARNASDCARVCAAVFGKDLKDWTSVDLPVPKFEFYVSNSRFGLTRRSISAIVLKQQTPCFKRAWTYCLSTLARIGFELTDANVPFADMVVPCYSVLTSVECCSNFARYNGIRFGLRLREVSAFLLYKKLRTVAFSAEVKRKLFTCAYVLSTRLGYEQYYLKAQRIRFVIKNCLITRLCDRNVLASLSVPASRLSVNNKLQPNVLTDVYTVLASLTGLPSVSVPTCFSEVGLPFGIQLIASAYKELELIVASAMIARVNGVPSVCR</sequence>
<evidence type="ECO:0000313" key="5">
    <source>
        <dbReference type="EMBL" id="AIT41432.1"/>
    </source>
</evidence>
<dbReference type="SUPFAM" id="SSF75304">
    <property type="entry name" value="Amidase signature (AS) enzymes"/>
    <property type="match status" value="1"/>
</dbReference>
<evidence type="ECO:0000256" key="2">
    <source>
        <dbReference type="ARBA" id="ARBA00009199"/>
    </source>
</evidence>
<comment type="function">
    <text evidence="1">Hydrolyzes indole-3-acetamide (IAM) into indole-3-acetic acid (IAA).</text>
</comment>
<protein>
    <recommendedName>
        <fullName evidence="3">Indoleacetamide hydrolase</fullName>
    </recommendedName>
</protein>
<dbReference type="PROSITE" id="PS00571">
    <property type="entry name" value="AMIDASES"/>
    <property type="match status" value="1"/>
</dbReference>
<dbReference type="PANTHER" id="PTHR11895:SF151">
    <property type="entry name" value="GLUTAMYL-TRNA(GLN) AMIDOTRANSFERASE SUBUNIT A"/>
    <property type="match status" value="1"/>
</dbReference>
<dbReference type="InterPro" id="IPR020556">
    <property type="entry name" value="Amidase_CS"/>
</dbReference>
<dbReference type="AlphaFoldDB" id="A0A097GZU6"/>
<organism evidence="5">
    <name type="scientific">Candidatus Hodgkinia cicadicola</name>
    <dbReference type="NCBI Taxonomy" id="573658"/>
    <lineage>
        <taxon>Bacteria</taxon>
        <taxon>Pseudomonadati</taxon>
        <taxon>Pseudomonadota</taxon>
        <taxon>Alphaproteobacteria</taxon>
        <taxon>Hyphomicrobiales</taxon>
        <taxon>Candidatus Hodgkinia</taxon>
    </lineage>
</organism>
<dbReference type="Gene3D" id="3.90.1300.10">
    <property type="entry name" value="Amidase signature (AS) domain"/>
    <property type="match status" value="1"/>
</dbReference>
<dbReference type="InterPro" id="IPR023631">
    <property type="entry name" value="Amidase_dom"/>
</dbReference>
<gene>
    <name evidence="5" type="primary">gatA_1</name>
    <name evidence="5" type="ORF">HCTETAUR2_006</name>
</gene>
<dbReference type="InterPro" id="IPR036928">
    <property type="entry name" value="AS_sf"/>
</dbReference>
<reference evidence="5" key="1">
    <citation type="journal article" date="2014" name="Cell">
        <title>Sympatric speciation in a bacterial endosymbiont results in two genomes with the functionality of one.</title>
        <authorList>
            <person name="Van Leuven J.T."/>
            <person name="Meister R.C."/>
            <person name="Simon C."/>
            <person name="McCutcheon J.P."/>
        </authorList>
    </citation>
    <scope>NUCLEOTIDE SEQUENCE</scope>
    <source>
        <strain evidence="5">TETAUR2</strain>
    </source>
</reference>
<dbReference type="Pfam" id="PF01425">
    <property type="entry name" value="Amidase"/>
    <property type="match status" value="1"/>
</dbReference>
<keyword evidence="5" id="KW-0436">Ligase</keyword>
<feature type="domain" description="Amidase" evidence="4">
    <location>
        <begin position="72"/>
        <end position="491"/>
    </location>
</feature>
<dbReference type="EMBL" id="KJ939344">
    <property type="protein sequence ID" value="AIT41432.1"/>
    <property type="molecule type" value="Genomic_DNA"/>
</dbReference>
<evidence type="ECO:0000256" key="3">
    <source>
        <dbReference type="ARBA" id="ARBA00021874"/>
    </source>
</evidence>
<evidence type="ECO:0000256" key="1">
    <source>
        <dbReference type="ARBA" id="ARBA00003871"/>
    </source>
</evidence>
<dbReference type="InterPro" id="IPR000120">
    <property type="entry name" value="Amidase"/>
</dbReference>
<dbReference type="PANTHER" id="PTHR11895">
    <property type="entry name" value="TRANSAMIDASE"/>
    <property type="match status" value="1"/>
</dbReference>
<proteinExistence type="inferred from homology"/>
<comment type="similarity">
    <text evidence="2">Belongs to the amidase family.</text>
</comment>
<evidence type="ECO:0000259" key="4">
    <source>
        <dbReference type="Pfam" id="PF01425"/>
    </source>
</evidence>